<feature type="transmembrane region" description="Helical" evidence="11">
    <location>
        <begin position="446"/>
        <end position="468"/>
    </location>
</feature>
<keyword evidence="4 11" id="KW-1133">Transmembrane helix</keyword>
<evidence type="ECO:0000256" key="5">
    <source>
        <dbReference type="ARBA" id="ARBA00023040"/>
    </source>
</evidence>
<dbReference type="GO" id="GO:0005886">
    <property type="term" value="C:plasma membrane"/>
    <property type="evidence" value="ECO:0007669"/>
    <property type="project" value="UniProtKB-SubCell"/>
</dbReference>
<accession>A0AAV2IDY9</accession>
<dbReference type="PRINTS" id="PR00248">
    <property type="entry name" value="GPCRMGR"/>
</dbReference>
<proteinExistence type="predicted"/>
<evidence type="ECO:0000256" key="9">
    <source>
        <dbReference type="ARBA" id="ARBA00023224"/>
    </source>
</evidence>
<evidence type="ECO:0000256" key="3">
    <source>
        <dbReference type="ARBA" id="ARBA00022692"/>
    </source>
</evidence>
<protein>
    <recommendedName>
        <fullName evidence="12">G-protein coupled receptors family 3 profile domain-containing protein</fullName>
    </recommendedName>
</protein>
<dbReference type="InterPro" id="IPR017978">
    <property type="entry name" value="GPCR_3_C"/>
</dbReference>
<evidence type="ECO:0000256" key="11">
    <source>
        <dbReference type="SAM" id="Phobius"/>
    </source>
</evidence>
<dbReference type="Proteomes" id="UP001497497">
    <property type="component" value="Unassembled WGS sequence"/>
</dbReference>
<dbReference type="GO" id="GO:0004930">
    <property type="term" value="F:G protein-coupled receptor activity"/>
    <property type="evidence" value="ECO:0007669"/>
    <property type="project" value="UniProtKB-KW"/>
</dbReference>
<evidence type="ECO:0000256" key="8">
    <source>
        <dbReference type="ARBA" id="ARBA00023180"/>
    </source>
</evidence>
<evidence type="ECO:0000256" key="1">
    <source>
        <dbReference type="ARBA" id="ARBA00004651"/>
    </source>
</evidence>
<dbReference type="AlphaFoldDB" id="A0AAV2IDY9"/>
<dbReference type="SUPFAM" id="SSF53822">
    <property type="entry name" value="Periplasmic binding protein-like I"/>
    <property type="match status" value="1"/>
</dbReference>
<keyword evidence="5" id="KW-0297">G-protein coupled receptor</keyword>
<feature type="compositionally biased region" description="Low complexity" evidence="10">
    <location>
        <begin position="640"/>
        <end position="650"/>
    </location>
</feature>
<feature type="region of interest" description="Disordered" evidence="10">
    <location>
        <begin position="635"/>
        <end position="705"/>
    </location>
</feature>
<keyword evidence="2" id="KW-1003">Cell membrane</keyword>
<evidence type="ECO:0000259" key="12">
    <source>
        <dbReference type="PROSITE" id="PS50259"/>
    </source>
</evidence>
<evidence type="ECO:0000313" key="13">
    <source>
        <dbReference type="EMBL" id="CAL1543092.1"/>
    </source>
</evidence>
<dbReference type="InterPro" id="IPR050726">
    <property type="entry name" value="mGluR"/>
</dbReference>
<name>A0AAV2IDY9_LYMST</name>
<sequence length="705" mass="80189">MNRWFHYSVLVEDDEQGRSSLKVLRGYASKYGMCICTIIKVSELADYESTIQTLLGCSAKVVVVMISKESAKVLVDAIESYGAAGKLLWIGNDNWLEHMYFTKPMEGLIVVSPSSIDLPGFVDYYKQLGITNKNPWFRKAFEILLECTNNACMRKYLSIVAGKLTLSNADIYDSVMIYARALHTMLHEKCPKFVSQGNTSETKKCFKANWVTLTAYLKKVSFKGASGHISIDSKGNKLSEIYVYQTVKDDVIAQVPKEEKFAIYHNMPSKVVKVAKYDIPNDKIYPLHQITYSSFNFNLQELFIEAKCKAPCAANEYKHYIRKCCWICKRCQDNERVSENDTACQKCPYLEWPAMNNLKLSTCKEITAVTFDWTSPVTFSLLIMAGLGIFMVLCILITLWVIYRPKMLDFGSFSVNIVQLLAIIWGYVAIPMLLLRPSVLNCNAGLILFEISFNVVYLSLLIQSVDVYRNCRRIIEPYELEYTSTPYQIGFIIVLLTIEVRGLTMAFIHYHFPIIPLEFQPVASIKYAELICEIPTPHIIAFLIFNVGVLLLCSIFALKSQNDPYGLQQSRLVAMFVVLAMIMWIAFMPAYFTSVHKQMQTYFRIMAILFNHSSALVVNFSPFVFGLIYKKYPDSRRPSYHSSSLSSGHSGMRKKSTYPSLTRPKYEHRKSTVKFEDNLTSSHKISPQPTDGSREADGEGPSTAV</sequence>
<feature type="transmembrane region" description="Helical" evidence="11">
    <location>
        <begin position="539"/>
        <end position="558"/>
    </location>
</feature>
<dbReference type="Pfam" id="PF01094">
    <property type="entry name" value="ANF_receptor"/>
    <property type="match status" value="1"/>
</dbReference>
<dbReference type="InterPro" id="IPR038550">
    <property type="entry name" value="GPCR_3_9-Cys_sf"/>
</dbReference>
<comment type="caution">
    <text evidence="13">The sequence shown here is derived from an EMBL/GenBank/DDBJ whole genome shotgun (WGS) entry which is preliminary data.</text>
</comment>
<dbReference type="InterPro" id="IPR028082">
    <property type="entry name" value="Peripla_BP_I"/>
</dbReference>
<keyword evidence="3 11" id="KW-0812">Transmembrane</keyword>
<keyword evidence="6 11" id="KW-0472">Membrane</keyword>
<evidence type="ECO:0000256" key="7">
    <source>
        <dbReference type="ARBA" id="ARBA00023170"/>
    </source>
</evidence>
<evidence type="ECO:0000256" key="4">
    <source>
        <dbReference type="ARBA" id="ARBA00022989"/>
    </source>
</evidence>
<keyword evidence="9" id="KW-0807">Transducer</keyword>
<feature type="transmembrane region" description="Helical" evidence="11">
    <location>
        <begin position="415"/>
        <end position="434"/>
    </location>
</feature>
<feature type="domain" description="G-protein coupled receptors family 3 profile" evidence="12">
    <location>
        <begin position="377"/>
        <end position="643"/>
    </location>
</feature>
<evidence type="ECO:0000256" key="10">
    <source>
        <dbReference type="SAM" id="MobiDB-lite"/>
    </source>
</evidence>
<dbReference type="PROSITE" id="PS50259">
    <property type="entry name" value="G_PROTEIN_RECEP_F3_4"/>
    <property type="match status" value="1"/>
</dbReference>
<comment type="subcellular location">
    <subcellularLocation>
        <location evidence="1">Cell membrane</location>
        <topology evidence="1">Multi-pass membrane protein</topology>
    </subcellularLocation>
</comment>
<dbReference type="PANTHER" id="PTHR24060">
    <property type="entry name" value="METABOTROPIC GLUTAMATE RECEPTOR"/>
    <property type="match status" value="1"/>
</dbReference>
<keyword evidence="7" id="KW-0675">Receptor</keyword>
<evidence type="ECO:0000256" key="6">
    <source>
        <dbReference type="ARBA" id="ARBA00023136"/>
    </source>
</evidence>
<keyword evidence="14" id="KW-1185">Reference proteome</keyword>
<reference evidence="13 14" key="1">
    <citation type="submission" date="2024-04" db="EMBL/GenBank/DDBJ databases">
        <authorList>
            <consortium name="Genoscope - CEA"/>
            <person name="William W."/>
        </authorList>
    </citation>
    <scope>NUCLEOTIDE SEQUENCE [LARGE SCALE GENOMIC DNA]</scope>
</reference>
<gene>
    <name evidence="13" type="ORF">GSLYS_00016626001</name>
</gene>
<feature type="transmembrane region" description="Helical" evidence="11">
    <location>
        <begin position="604"/>
        <end position="629"/>
    </location>
</feature>
<organism evidence="13 14">
    <name type="scientific">Lymnaea stagnalis</name>
    <name type="common">Great pond snail</name>
    <name type="synonym">Helix stagnalis</name>
    <dbReference type="NCBI Taxonomy" id="6523"/>
    <lineage>
        <taxon>Eukaryota</taxon>
        <taxon>Metazoa</taxon>
        <taxon>Spiralia</taxon>
        <taxon>Lophotrochozoa</taxon>
        <taxon>Mollusca</taxon>
        <taxon>Gastropoda</taxon>
        <taxon>Heterobranchia</taxon>
        <taxon>Euthyneura</taxon>
        <taxon>Panpulmonata</taxon>
        <taxon>Hygrophila</taxon>
        <taxon>Lymnaeoidea</taxon>
        <taxon>Lymnaeidae</taxon>
        <taxon>Lymnaea</taxon>
    </lineage>
</organism>
<feature type="compositionally biased region" description="Polar residues" evidence="10">
    <location>
        <begin position="678"/>
        <end position="691"/>
    </location>
</feature>
<feature type="transmembrane region" description="Helical" evidence="11">
    <location>
        <begin position="489"/>
        <end position="512"/>
    </location>
</feature>
<dbReference type="EMBL" id="CAXITT010000524">
    <property type="protein sequence ID" value="CAL1543092.1"/>
    <property type="molecule type" value="Genomic_DNA"/>
</dbReference>
<keyword evidence="8" id="KW-0325">Glycoprotein</keyword>
<dbReference type="Gene3D" id="2.10.50.30">
    <property type="entry name" value="GPCR, family 3, nine cysteines domain"/>
    <property type="match status" value="1"/>
</dbReference>
<feature type="transmembrane region" description="Helical" evidence="11">
    <location>
        <begin position="570"/>
        <end position="592"/>
    </location>
</feature>
<evidence type="ECO:0000313" key="14">
    <source>
        <dbReference type="Proteomes" id="UP001497497"/>
    </source>
</evidence>
<feature type="transmembrane region" description="Helical" evidence="11">
    <location>
        <begin position="379"/>
        <end position="403"/>
    </location>
</feature>
<dbReference type="InterPro" id="IPR000337">
    <property type="entry name" value="GPCR_3"/>
</dbReference>
<dbReference type="Gene3D" id="3.40.50.2300">
    <property type="match status" value="2"/>
</dbReference>
<evidence type="ECO:0000256" key="2">
    <source>
        <dbReference type="ARBA" id="ARBA00022475"/>
    </source>
</evidence>
<dbReference type="Pfam" id="PF00003">
    <property type="entry name" value="7tm_3"/>
    <property type="match status" value="1"/>
</dbReference>
<dbReference type="InterPro" id="IPR001828">
    <property type="entry name" value="ANF_lig-bd_rcpt"/>
</dbReference>